<comment type="caution">
    <text evidence="2">The sequence shown here is derived from an EMBL/GenBank/DDBJ whole genome shotgun (WGS) entry which is preliminary data.</text>
</comment>
<accession>A0A9D3PJL0</accession>
<evidence type="ECO:0000256" key="1">
    <source>
        <dbReference type="SAM" id="MobiDB-lite"/>
    </source>
</evidence>
<evidence type="ECO:0000313" key="3">
    <source>
        <dbReference type="Proteomes" id="UP001046870"/>
    </source>
</evidence>
<gene>
    <name evidence="2" type="ORF">MATL_G00196550</name>
</gene>
<sequence>MTAPHSGFQQGPSLSLKCFSGSESPSRTASSLAQGLTCARGQARGLSQEPASQGPESCCLASEAEVYAWPPGPLGLRAVPFTRPHLGSGQNRPVSRTRPGPAVGGLVSVAATWSRQAAGAYSGKISVWFYTPSVRAEGFSSWHWHGL</sequence>
<name>A0A9D3PJL0_MEGAT</name>
<evidence type="ECO:0000313" key="2">
    <source>
        <dbReference type="EMBL" id="KAG7461952.1"/>
    </source>
</evidence>
<keyword evidence="3" id="KW-1185">Reference proteome</keyword>
<feature type="region of interest" description="Disordered" evidence="1">
    <location>
        <begin position="80"/>
        <end position="100"/>
    </location>
</feature>
<dbReference type="AlphaFoldDB" id="A0A9D3PJL0"/>
<protein>
    <submittedName>
        <fullName evidence="2">Uncharacterized protein</fullName>
    </submittedName>
</protein>
<dbReference type="EMBL" id="JAFDVH010000017">
    <property type="protein sequence ID" value="KAG7461952.1"/>
    <property type="molecule type" value="Genomic_DNA"/>
</dbReference>
<proteinExistence type="predicted"/>
<dbReference type="Proteomes" id="UP001046870">
    <property type="component" value="Chromosome 17"/>
</dbReference>
<reference evidence="2" key="1">
    <citation type="submission" date="2021-01" db="EMBL/GenBank/DDBJ databases">
        <authorList>
            <person name="Zahm M."/>
            <person name="Roques C."/>
            <person name="Cabau C."/>
            <person name="Klopp C."/>
            <person name="Donnadieu C."/>
            <person name="Jouanno E."/>
            <person name="Lampietro C."/>
            <person name="Louis A."/>
            <person name="Herpin A."/>
            <person name="Echchiki A."/>
            <person name="Berthelot C."/>
            <person name="Parey E."/>
            <person name="Roest-Crollius H."/>
            <person name="Braasch I."/>
            <person name="Postlethwait J."/>
            <person name="Bobe J."/>
            <person name="Montfort J."/>
            <person name="Bouchez O."/>
            <person name="Begum T."/>
            <person name="Mejri S."/>
            <person name="Adams A."/>
            <person name="Chen W.-J."/>
            <person name="Guiguen Y."/>
        </authorList>
    </citation>
    <scope>NUCLEOTIDE SEQUENCE</scope>
    <source>
        <strain evidence="2">YG-15Mar2019-1</strain>
        <tissue evidence="2">Brain</tissue>
    </source>
</reference>
<organism evidence="2 3">
    <name type="scientific">Megalops atlanticus</name>
    <name type="common">Tarpon</name>
    <name type="synonym">Clupea gigantea</name>
    <dbReference type="NCBI Taxonomy" id="7932"/>
    <lineage>
        <taxon>Eukaryota</taxon>
        <taxon>Metazoa</taxon>
        <taxon>Chordata</taxon>
        <taxon>Craniata</taxon>
        <taxon>Vertebrata</taxon>
        <taxon>Euteleostomi</taxon>
        <taxon>Actinopterygii</taxon>
        <taxon>Neopterygii</taxon>
        <taxon>Teleostei</taxon>
        <taxon>Elopiformes</taxon>
        <taxon>Megalopidae</taxon>
        <taxon>Megalops</taxon>
    </lineage>
</organism>